<name>A0A0D2FGU2_9EURO</name>
<proteinExistence type="predicted"/>
<accession>A0A0D2FGU2</accession>
<gene>
    <name evidence="2" type="ORF">PV04_06553</name>
</gene>
<dbReference type="AlphaFoldDB" id="A0A0D2FGU2"/>
<reference evidence="2 3" key="1">
    <citation type="submission" date="2015-01" db="EMBL/GenBank/DDBJ databases">
        <title>The Genome Sequence of Capronia semiimmersa CBS27337.</title>
        <authorList>
            <consortium name="The Broad Institute Genomics Platform"/>
            <person name="Cuomo C."/>
            <person name="de Hoog S."/>
            <person name="Gorbushina A."/>
            <person name="Stielow B."/>
            <person name="Teixiera M."/>
            <person name="Abouelleil A."/>
            <person name="Chapman S.B."/>
            <person name="Priest M."/>
            <person name="Young S.K."/>
            <person name="Wortman J."/>
            <person name="Nusbaum C."/>
            <person name="Birren B."/>
        </authorList>
    </citation>
    <scope>NUCLEOTIDE SEQUENCE [LARGE SCALE GENOMIC DNA]</scope>
    <source>
        <strain evidence="2 3">CBS 27337</strain>
    </source>
</reference>
<dbReference type="HOGENOM" id="CLU_1414992_0_0_1"/>
<keyword evidence="3" id="KW-1185">Reference proteome</keyword>
<evidence type="ECO:0000313" key="3">
    <source>
        <dbReference type="Proteomes" id="UP000054266"/>
    </source>
</evidence>
<organism evidence="2 3">
    <name type="scientific">Phialophora macrospora</name>
    <dbReference type="NCBI Taxonomy" id="1851006"/>
    <lineage>
        <taxon>Eukaryota</taxon>
        <taxon>Fungi</taxon>
        <taxon>Dikarya</taxon>
        <taxon>Ascomycota</taxon>
        <taxon>Pezizomycotina</taxon>
        <taxon>Eurotiomycetes</taxon>
        <taxon>Chaetothyriomycetidae</taxon>
        <taxon>Chaetothyriales</taxon>
        <taxon>Herpotrichiellaceae</taxon>
        <taxon>Phialophora</taxon>
    </lineage>
</organism>
<dbReference type="EMBL" id="KN846959">
    <property type="protein sequence ID" value="KIW67288.1"/>
    <property type="molecule type" value="Genomic_DNA"/>
</dbReference>
<protein>
    <submittedName>
        <fullName evidence="2">Uncharacterized protein</fullName>
    </submittedName>
</protein>
<dbReference type="Proteomes" id="UP000054266">
    <property type="component" value="Unassembled WGS sequence"/>
</dbReference>
<evidence type="ECO:0000256" key="1">
    <source>
        <dbReference type="SAM" id="MobiDB-lite"/>
    </source>
</evidence>
<feature type="region of interest" description="Disordered" evidence="1">
    <location>
        <begin position="25"/>
        <end position="69"/>
    </location>
</feature>
<feature type="compositionally biased region" description="Basic and acidic residues" evidence="1">
    <location>
        <begin position="29"/>
        <end position="43"/>
    </location>
</feature>
<sequence length="205" mass="22471">MSETTQCKTSDIPNMHEIPIIISAPDCHPLPEEGNQRQHDGEGQRLVVSGPSGSEPPPPPGSHHGQPLNTSVLVSEGTQTDLPDEKPIICDSPTYSHNDSPPARTPFGVWADHFHHHHLLGPHSCRQAIAAESLLAPPGADLPHRPMTPRADLYNGQTSANFGMTFGGRPAPHWRSCSKPATCPNTYEDQKHRMMMNWLERRGTV</sequence>
<evidence type="ECO:0000313" key="2">
    <source>
        <dbReference type="EMBL" id="KIW67288.1"/>
    </source>
</evidence>